<dbReference type="InterPro" id="IPR016181">
    <property type="entry name" value="Acyl_CoA_acyltransferase"/>
</dbReference>
<reference evidence="16 17" key="1">
    <citation type="submission" date="2017-08" db="EMBL/GenBank/DDBJ databases">
        <title>Halovibrio sewagensis sp. nov., isolated from wastewater of high salinity.</title>
        <authorList>
            <person name="Dong X."/>
            <person name="Zhang G."/>
        </authorList>
    </citation>
    <scope>NUCLEOTIDE SEQUENCE [LARGE SCALE GENOMIC DNA]</scope>
    <source>
        <strain evidence="16 17">YL5-2</strain>
    </source>
</reference>
<comment type="similarity">
    <text evidence="9 15">Belongs to the L/F-transferase family.</text>
</comment>
<comment type="subcellular location">
    <subcellularLocation>
        <location evidence="1 15">Cytoplasm</location>
    </subcellularLocation>
</comment>
<sequence>MSALPWLDTRSHWFPDPESALDEPDGLLAIGGDLHPDRLLNAYSQGIFPWFSDDQPILWWSPNPRCVLFPPKVHIARSLRRRLNRDELRITVDCAFEDVIRDCGRLREEGTWITGDMEEAYCHLHELGHAHSFEAWNADGQLVGGLYGVAVGRCFFGESMFSRQRDASKIVFVHVARQLERWGYALLDCQVENSHLLSLGAERISRRRFLTILRENVDRPAGHDWRMDWFWGRESDT</sequence>
<dbReference type="OrthoDB" id="9790282at2"/>
<keyword evidence="4 15" id="KW-0012">Acyltransferase</keyword>
<dbReference type="EMBL" id="NSKD01000002">
    <property type="protein sequence ID" value="PAU81247.1"/>
    <property type="molecule type" value="Genomic_DNA"/>
</dbReference>
<gene>
    <name evidence="15" type="primary">aat</name>
    <name evidence="16" type="ORF">CK501_06730</name>
</gene>
<dbReference type="FunFam" id="3.40.630.70:FF:000001">
    <property type="entry name" value="Leucyl/phenylalanyl-tRNA--protein transferase"/>
    <property type="match status" value="1"/>
</dbReference>
<accession>A0A2A2F988</accession>
<name>A0A2A2F988_9GAMM</name>
<evidence type="ECO:0000256" key="3">
    <source>
        <dbReference type="ARBA" id="ARBA00022679"/>
    </source>
</evidence>
<dbReference type="InterPro" id="IPR042203">
    <property type="entry name" value="Leu/Phe-tRNA_Trfase_C"/>
</dbReference>
<evidence type="ECO:0000256" key="1">
    <source>
        <dbReference type="ARBA" id="ARBA00004496"/>
    </source>
</evidence>
<proteinExistence type="inferred from homology"/>
<evidence type="ECO:0000256" key="12">
    <source>
        <dbReference type="ARBA" id="ARBA00077136"/>
    </source>
</evidence>
<dbReference type="Gene3D" id="3.40.630.70">
    <property type="entry name" value="Leucyl/phenylalanyl-tRNA-protein transferase, C-terminal domain"/>
    <property type="match status" value="1"/>
</dbReference>
<evidence type="ECO:0000313" key="17">
    <source>
        <dbReference type="Proteomes" id="UP000218896"/>
    </source>
</evidence>
<evidence type="ECO:0000256" key="2">
    <source>
        <dbReference type="ARBA" id="ARBA00022490"/>
    </source>
</evidence>
<dbReference type="Gene3D" id="3.30.70.3550">
    <property type="entry name" value="Leucyl/phenylalanyl-tRNA-protein transferase, N-terminal domain"/>
    <property type="match status" value="1"/>
</dbReference>
<dbReference type="Proteomes" id="UP000218896">
    <property type="component" value="Unassembled WGS sequence"/>
</dbReference>
<comment type="catalytic activity">
    <reaction evidence="7 15">
        <text>N-terminal L-lysyl-[protein] + L-leucyl-tRNA(Leu) = N-terminal L-leucyl-L-lysyl-[protein] + tRNA(Leu) + H(+)</text>
        <dbReference type="Rhea" id="RHEA:12340"/>
        <dbReference type="Rhea" id="RHEA-COMP:9613"/>
        <dbReference type="Rhea" id="RHEA-COMP:9622"/>
        <dbReference type="Rhea" id="RHEA-COMP:12670"/>
        <dbReference type="Rhea" id="RHEA-COMP:12671"/>
        <dbReference type="ChEBI" id="CHEBI:15378"/>
        <dbReference type="ChEBI" id="CHEBI:65249"/>
        <dbReference type="ChEBI" id="CHEBI:78442"/>
        <dbReference type="ChEBI" id="CHEBI:78494"/>
        <dbReference type="ChEBI" id="CHEBI:133043"/>
        <dbReference type="EC" id="2.3.2.6"/>
    </reaction>
</comment>
<evidence type="ECO:0000256" key="9">
    <source>
        <dbReference type="ARBA" id="ARBA00061535"/>
    </source>
</evidence>
<comment type="catalytic activity">
    <reaction evidence="6 15">
        <text>N-terminal L-arginyl-[protein] + L-leucyl-tRNA(Leu) = N-terminal L-leucyl-L-arginyl-[protein] + tRNA(Leu) + H(+)</text>
        <dbReference type="Rhea" id="RHEA:50416"/>
        <dbReference type="Rhea" id="RHEA-COMP:9613"/>
        <dbReference type="Rhea" id="RHEA-COMP:9622"/>
        <dbReference type="Rhea" id="RHEA-COMP:12672"/>
        <dbReference type="Rhea" id="RHEA-COMP:12673"/>
        <dbReference type="ChEBI" id="CHEBI:15378"/>
        <dbReference type="ChEBI" id="CHEBI:64719"/>
        <dbReference type="ChEBI" id="CHEBI:78442"/>
        <dbReference type="ChEBI" id="CHEBI:78494"/>
        <dbReference type="ChEBI" id="CHEBI:133044"/>
        <dbReference type="EC" id="2.3.2.6"/>
    </reaction>
</comment>
<organism evidence="16 17">
    <name type="scientific">Halovibrio salipaludis</name>
    <dbReference type="NCBI Taxonomy" id="2032626"/>
    <lineage>
        <taxon>Bacteria</taxon>
        <taxon>Pseudomonadati</taxon>
        <taxon>Pseudomonadota</taxon>
        <taxon>Gammaproteobacteria</taxon>
        <taxon>Oceanospirillales</taxon>
        <taxon>Halomonadaceae</taxon>
        <taxon>Halovibrio</taxon>
    </lineage>
</organism>
<keyword evidence="2 15" id="KW-0963">Cytoplasm</keyword>
<dbReference type="GO" id="GO:0030163">
    <property type="term" value="P:protein catabolic process"/>
    <property type="evidence" value="ECO:0007669"/>
    <property type="project" value="UniProtKB-UniRule"/>
</dbReference>
<dbReference type="PANTHER" id="PTHR30098:SF2">
    <property type="entry name" value="LEUCYL_PHENYLALANYL-TRNA--PROTEIN TRANSFERASE"/>
    <property type="match status" value="1"/>
</dbReference>
<evidence type="ECO:0000256" key="10">
    <source>
        <dbReference type="ARBA" id="ARBA00066767"/>
    </source>
</evidence>
<dbReference type="Pfam" id="PF03588">
    <property type="entry name" value="Leu_Phe_trans"/>
    <property type="match status" value="1"/>
</dbReference>
<keyword evidence="3 15" id="KW-0808">Transferase</keyword>
<dbReference type="RefSeq" id="WP_095616972.1">
    <property type="nucleotide sequence ID" value="NZ_NSKD01000002.1"/>
</dbReference>
<dbReference type="HAMAP" id="MF_00688">
    <property type="entry name" value="Leu_Phe_trans"/>
    <property type="match status" value="1"/>
</dbReference>
<comment type="catalytic activity">
    <reaction evidence="5 15">
        <text>L-phenylalanyl-tRNA(Phe) + an N-terminal L-alpha-aminoacyl-[protein] = an N-terminal L-phenylalanyl-L-alpha-aminoacyl-[protein] + tRNA(Phe)</text>
        <dbReference type="Rhea" id="RHEA:43632"/>
        <dbReference type="Rhea" id="RHEA-COMP:9668"/>
        <dbReference type="Rhea" id="RHEA-COMP:9699"/>
        <dbReference type="Rhea" id="RHEA-COMP:10636"/>
        <dbReference type="Rhea" id="RHEA-COMP:10637"/>
        <dbReference type="ChEBI" id="CHEBI:78442"/>
        <dbReference type="ChEBI" id="CHEBI:78531"/>
        <dbReference type="ChEBI" id="CHEBI:78597"/>
        <dbReference type="ChEBI" id="CHEBI:83561"/>
        <dbReference type="EC" id="2.3.2.6"/>
    </reaction>
</comment>
<protein>
    <recommendedName>
        <fullName evidence="11 15">Leucyl/phenylalanyl-tRNA--protein transferase</fullName>
        <ecNumber evidence="10 15">2.3.2.6</ecNumber>
    </recommendedName>
    <alternativeName>
        <fullName evidence="12 15">L/F-transferase</fullName>
    </alternativeName>
    <alternativeName>
        <fullName evidence="13 15">Leucyltransferase</fullName>
    </alternativeName>
    <alternativeName>
        <fullName evidence="14 15">Phenyalanyltransferase</fullName>
    </alternativeName>
</protein>
<comment type="caution">
    <text evidence="16">The sequence shown here is derived from an EMBL/GenBank/DDBJ whole genome shotgun (WGS) entry which is preliminary data.</text>
</comment>
<evidence type="ECO:0000313" key="16">
    <source>
        <dbReference type="EMBL" id="PAU81247.1"/>
    </source>
</evidence>
<dbReference type="AlphaFoldDB" id="A0A2A2F988"/>
<evidence type="ECO:0000256" key="8">
    <source>
        <dbReference type="ARBA" id="ARBA00054043"/>
    </source>
</evidence>
<comment type="function">
    <text evidence="8 15">Functions in the N-end rule pathway of protein degradation where it conjugates Leu, Phe and, less efficiently, Met from aminoacyl-tRNAs to the N-termini of proteins containing an N-terminal arginine or lysine.</text>
</comment>
<evidence type="ECO:0000256" key="6">
    <source>
        <dbReference type="ARBA" id="ARBA00050652"/>
    </source>
</evidence>
<dbReference type="GO" id="GO:0005737">
    <property type="term" value="C:cytoplasm"/>
    <property type="evidence" value="ECO:0007669"/>
    <property type="project" value="UniProtKB-SubCell"/>
</dbReference>
<dbReference type="EC" id="2.3.2.6" evidence="10 15"/>
<dbReference type="InterPro" id="IPR004616">
    <property type="entry name" value="Leu/Phe-tRNA_Trfase"/>
</dbReference>
<dbReference type="InterPro" id="IPR042221">
    <property type="entry name" value="Leu/Phe-tRNA_Trfase_N"/>
</dbReference>
<evidence type="ECO:0000256" key="11">
    <source>
        <dbReference type="ARBA" id="ARBA00074372"/>
    </source>
</evidence>
<evidence type="ECO:0000256" key="15">
    <source>
        <dbReference type="HAMAP-Rule" id="MF_00688"/>
    </source>
</evidence>
<evidence type="ECO:0000256" key="7">
    <source>
        <dbReference type="ARBA" id="ARBA00051538"/>
    </source>
</evidence>
<evidence type="ECO:0000256" key="14">
    <source>
        <dbReference type="ARBA" id="ARBA00083640"/>
    </source>
</evidence>
<dbReference type="SUPFAM" id="SSF55729">
    <property type="entry name" value="Acyl-CoA N-acyltransferases (Nat)"/>
    <property type="match status" value="1"/>
</dbReference>
<evidence type="ECO:0000256" key="4">
    <source>
        <dbReference type="ARBA" id="ARBA00023315"/>
    </source>
</evidence>
<keyword evidence="17" id="KW-1185">Reference proteome</keyword>
<dbReference type="NCBIfam" id="TIGR00667">
    <property type="entry name" value="aat"/>
    <property type="match status" value="1"/>
</dbReference>
<evidence type="ECO:0000256" key="5">
    <source>
        <dbReference type="ARBA" id="ARBA00050607"/>
    </source>
</evidence>
<evidence type="ECO:0000256" key="13">
    <source>
        <dbReference type="ARBA" id="ARBA00077165"/>
    </source>
</evidence>
<dbReference type="PANTHER" id="PTHR30098">
    <property type="entry name" value="LEUCYL/PHENYLALANYL-TRNA--PROTEIN TRANSFERASE"/>
    <property type="match status" value="1"/>
</dbReference>
<dbReference type="GO" id="GO:0008914">
    <property type="term" value="F:leucyl-tRNA--protein transferase activity"/>
    <property type="evidence" value="ECO:0007669"/>
    <property type="project" value="UniProtKB-UniRule"/>
</dbReference>
<dbReference type="FunFam" id="3.30.70.3550:FF:000001">
    <property type="entry name" value="Leucyl/phenylalanyl-tRNA--protein transferase"/>
    <property type="match status" value="1"/>
</dbReference>